<comment type="caution">
    <text evidence="1">The sequence shown here is derived from an EMBL/GenBank/DDBJ whole genome shotgun (WGS) entry which is preliminary data.</text>
</comment>
<sequence length="161" mass="17584">MPTVTNKSAFTAGPSSAPAEATCLAPDNNSLTADRTDARAFLLSVQKVSEIIDTVSKQNEALLTWHRGVKKNERKTDSVHLGSFTAHNANRVYREESILACKKIEQAVLMMSNGHTSRGPHFANVVKESHTDPSRRIALLEGELFPISGRKQIVMGPTTDN</sequence>
<keyword evidence="2" id="KW-1185">Reference proteome</keyword>
<dbReference type="Proteomes" id="UP001239111">
    <property type="component" value="Chromosome 4"/>
</dbReference>
<name>A0ACC2N555_9HYME</name>
<dbReference type="EMBL" id="CM056744">
    <property type="protein sequence ID" value="KAJ8666202.1"/>
    <property type="molecule type" value="Genomic_DNA"/>
</dbReference>
<organism evidence="1 2">
    <name type="scientific">Eretmocerus hayati</name>
    <dbReference type="NCBI Taxonomy" id="131215"/>
    <lineage>
        <taxon>Eukaryota</taxon>
        <taxon>Metazoa</taxon>
        <taxon>Ecdysozoa</taxon>
        <taxon>Arthropoda</taxon>
        <taxon>Hexapoda</taxon>
        <taxon>Insecta</taxon>
        <taxon>Pterygota</taxon>
        <taxon>Neoptera</taxon>
        <taxon>Endopterygota</taxon>
        <taxon>Hymenoptera</taxon>
        <taxon>Apocrita</taxon>
        <taxon>Proctotrupomorpha</taxon>
        <taxon>Chalcidoidea</taxon>
        <taxon>Aphelinidae</taxon>
        <taxon>Aphelininae</taxon>
        <taxon>Eretmocerus</taxon>
    </lineage>
</organism>
<proteinExistence type="predicted"/>
<accession>A0ACC2N555</accession>
<gene>
    <name evidence="1" type="ORF">QAD02_007864</name>
</gene>
<protein>
    <submittedName>
        <fullName evidence="1">Uncharacterized protein</fullName>
    </submittedName>
</protein>
<evidence type="ECO:0000313" key="2">
    <source>
        <dbReference type="Proteomes" id="UP001239111"/>
    </source>
</evidence>
<evidence type="ECO:0000313" key="1">
    <source>
        <dbReference type="EMBL" id="KAJ8666202.1"/>
    </source>
</evidence>
<reference evidence="1" key="1">
    <citation type="submission" date="2023-04" db="EMBL/GenBank/DDBJ databases">
        <title>A chromosome-level genome assembly of the parasitoid wasp Eretmocerus hayati.</title>
        <authorList>
            <person name="Zhong Y."/>
            <person name="Liu S."/>
            <person name="Liu Y."/>
        </authorList>
    </citation>
    <scope>NUCLEOTIDE SEQUENCE</scope>
    <source>
        <strain evidence="1">ZJU_SS_LIU_2023</strain>
    </source>
</reference>